<dbReference type="EMBL" id="JAPFFK010000010">
    <property type="protein sequence ID" value="KAJ6739858.1"/>
    <property type="molecule type" value="Genomic_DNA"/>
</dbReference>
<keyword evidence="2" id="KW-1185">Reference proteome</keyword>
<protein>
    <submittedName>
        <fullName evidence="1">Uncharacterized protein</fullName>
    </submittedName>
</protein>
<dbReference type="AlphaFoldDB" id="A0A9Q0ZMH7"/>
<organism evidence="1 2">
    <name type="scientific">Salix purpurea</name>
    <name type="common">Purple osier willow</name>
    <dbReference type="NCBI Taxonomy" id="77065"/>
    <lineage>
        <taxon>Eukaryota</taxon>
        <taxon>Viridiplantae</taxon>
        <taxon>Streptophyta</taxon>
        <taxon>Embryophyta</taxon>
        <taxon>Tracheophyta</taxon>
        <taxon>Spermatophyta</taxon>
        <taxon>Magnoliopsida</taxon>
        <taxon>eudicotyledons</taxon>
        <taxon>Gunneridae</taxon>
        <taxon>Pentapetalae</taxon>
        <taxon>rosids</taxon>
        <taxon>fabids</taxon>
        <taxon>Malpighiales</taxon>
        <taxon>Salicaceae</taxon>
        <taxon>Saliceae</taxon>
        <taxon>Salix</taxon>
    </lineage>
</organism>
<comment type="caution">
    <text evidence="1">The sequence shown here is derived from an EMBL/GenBank/DDBJ whole genome shotgun (WGS) entry which is preliminary data.</text>
</comment>
<gene>
    <name evidence="1" type="ORF">OIU79_000083</name>
</gene>
<proteinExistence type="predicted"/>
<accession>A0A9Q0ZMH7</accession>
<sequence length="140" mass="15941">MDCPFYADPERKAKVFSRSYALRKAVKINTVEATQMIDGVYCNSSSAAPSALAIAPTSSVLPSRSAAKFQLHEDSLLCSKYQSFHGIIVAITHWFSVVNQEAQAWPYRPMPVFTRQYICFNAEYCRHLTEFYLYKIGIIR</sequence>
<reference evidence="1" key="2">
    <citation type="journal article" date="2023" name="Int. J. Mol. Sci.">
        <title>De Novo Assembly and Annotation of 11 Diverse Shrub Willow (Salix) Genomes Reveals Novel Gene Organization in Sex-Linked Regions.</title>
        <authorList>
            <person name="Hyden B."/>
            <person name="Feng K."/>
            <person name="Yates T.B."/>
            <person name="Jawdy S."/>
            <person name="Cereghino C."/>
            <person name="Smart L.B."/>
            <person name="Muchero W."/>
        </authorList>
    </citation>
    <scope>NUCLEOTIDE SEQUENCE</scope>
    <source>
        <tissue evidence="1">Shoot tip</tissue>
    </source>
</reference>
<dbReference type="Proteomes" id="UP001151532">
    <property type="component" value="Chromosome 7"/>
</dbReference>
<evidence type="ECO:0000313" key="1">
    <source>
        <dbReference type="EMBL" id="KAJ6739858.1"/>
    </source>
</evidence>
<reference evidence="1" key="1">
    <citation type="submission" date="2022-11" db="EMBL/GenBank/DDBJ databases">
        <authorList>
            <person name="Hyden B.L."/>
            <person name="Feng K."/>
            <person name="Yates T."/>
            <person name="Jawdy S."/>
            <person name="Smart L.B."/>
            <person name="Muchero W."/>
        </authorList>
    </citation>
    <scope>NUCLEOTIDE SEQUENCE</scope>
    <source>
        <tissue evidence="1">Shoot tip</tissue>
    </source>
</reference>
<evidence type="ECO:0000313" key="2">
    <source>
        <dbReference type="Proteomes" id="UP001151532"/>
    </source>
</evidence>
<name>A0A9Q0ZMH7_SALPP</name>